<reference evidence="7 8" key="1">
    <citation type="submission" date="2018-10" db="EMBL/GenBank/DDBJ databases">
        <authorList>
            <person name="Chen W.-M."/>
        </authorList>
    </citation>
    <scope>NUCLEOTIDE SEQUENCE [LARGE SCALE GENOMIC DNA]</scope>
    <source>
        <strain evidence="7 8">H-5</strain>
    </source>
</reference>
<protein>
    <submittedName>
        <fullName evidence="7">LPS export ABC transporter permease LptG</fullName>
    </submittedName>
</protein>
<evidence type="ECO:0000313" key="7">
    <source>
        <dbReference type="EMBL" id="ROH85855.1"/>
    </source>
</evidence>
<dbReference type="RefSeq" id="WP_123237629.1">
    <property type="nucleotide sequence ID" value="NZ_RJVP01000004.1"/>
</dbReference>
<dbReference type="EMBL" id="RJVP01000004">
    <property type="protein sequence ID" value="ROH85855.1"/>
    <property type="molecule type" value="Genomic_DNA"/>
</dbReference>
<keyword evidence="5 6" id="KW-0472">Membrane</keyword>
<evidence type="ECO:0000313" key="8">
    <source>
        <dbReference type="Proteomes" id="UP000275137"/>
    </source>
</evidence>
<keyword evidence="3 6" id="KW-0812">Transmembrane</keyword>
<dbReference type="PANTHER" id="PTHR33529">
    <property type="entry name" value="SLR0882 PROTEIN-RELATED"/>
    <property type="match status" value="1"/>
</dbReference>
<dbReference type="GO" id="GO:0055085">
    <property type="term" value="P:transmembrane transport"/>
    <property type="evidence" value="ECO:0007669"/>
    <property type="project" value="InterPro"/>
</dbReference>
<feature type="transmembrane region" description="Helical" evidence="6">
    <location>
        <begin position="50"/>
        <end position="75"/>
    </location>
</feature>
<dbReference type="GO" id="GO:0015920">
    <property type="term" value="P:lipopolysaccharide transport"/>
    <property type="evidence" value="ECO:0007669"/>
    <property type="project" value="TreeGrafter"/>
</dbReference>
<comment type="subcellular location">
    <subcellularLocation>
        <location evidence="1">Cell membrane</location>
        <topology evidence="1">Multi-pass membrane protein</topology>
    </subcellularLocation>
</comment>
<organism evidence="7 8">
    <name type="scientific">Pseudomethylobacillus aquaticus</name>
    <dbReference type="NCBI Taxonomy" id="2676064"/>
    <lineage>
        <taxon>Bacteria</taxon>
        <taxon>Pseudomonadati</taxon>
        <taxon>Pseudomonadota</taxon>
        <taxon>Betaproteobacteria</taxon>
        <taxon>Nitrosomonadales</taxon>
        <taxon>Methylophilaceae</taxon>
        <taxon>Pseudomethylobacillus</taxon>
    </lineage>
</organism>
<keyword evidence="8" id="KW-1185">Reference proteome</keyword>
<dbReference type="NCBIfam" id="TIGR04408">
    <property type="entry name" value="LptG_lptG"/>
    <property type="match status" value="1"/>
</dbReference>
<dbReference type="GO" id="GO:0043190">
    <property type="term" value="C:ATP-binding cassette (ABC) transporter complex"/>
    <property type="evidence" value="ECO:0007669"/>
    <property type="project" value="InterPro"/>
</dbReference>
<feature type="transmembrane region" description="Helical" evidence="6">
    <location>
        <begin position="304"/>
        <end position="326"/>
    </location>
</feature>
<accession>A0A3N0UZJ1</accession>
<evidence type="ECO:0000256" key="4">
    <source>
        <dbReference type="ARBA" id="ARBA00022989"/>
    </source>
</evidence>
<dbReference type="AlphaFoldDB" id="A0A3N0UZJ1"/>
<dbReference type="Proteomes" id="UP000275137">
    <property type="component" value="Unassembled WGS sequence"/>
</dbReference>
<evidence type="ECO:0000256" key="6">
    <source>
        <dbReference type="SAM" id="Phobius"/>
    </source>
</evidence>
<keyword evidence="2" id="KW-1003">Cell membrane</keyword>
<keyword evidence="4 6" id="KW-1133">Transmembrane helix</keyword>
<feature type="transmembrane region" description="Helical" evidence="6">
    <location>
        <begin position="273"/>
        <end position="292"/>
    </location>
</feature>
<sequence>MKLLSRYLTRELTASIALLIVALIALFSFFDLIQELESLGKGNYSLDQVLLFVLLSAPGHVYQVVPVAVLVGTMYALGQLARHSELIVLRVSGVSIASVAWILIRVGLVFVVLTFVVGELVTPLSEKAAQRTRIKATDSVVAQEFRSGLWVKDGNSFVNVEDVKTDAGLQNIHIFAFDDKFRLNTITNARSGRFDGESWDLHDVSKTTFSEDKVRSDFYPSFNWGSLIRPELLNVLLVVPEKMSAWNLYTYIQHLSSNKQKTARYEVALWAKMIYPLACVVMVILALPFGFLHQRATGTSAKILGGVMIGVVYQVLNRVFVHLGLLNDWSPLFSAIFPTLLFLMIGLSLLIYVERR</sequence>
<proteinExistence type="predicted"/>
<gene>
    <name evidence="7" type="primary">lptG</name>
    <name evidence="7" type="ORF">ED236_08965</name>
</gene>
<feature type="transmembrane region" description="Helical" evidence="6">
    <location>
        <begin position="87"/>
        <end position="117"/>
    </location>
</feature>
<dbReference type="InterPro" id="IPR005495">
    <property type="entry name" value="LptG/LptF_permease"/>
</dbReference>
<evidence type="ECO:0000256" key="5">
    <source>
        <dbReference type="ARBA" id="ARBA00023136"/>
    </source>
</evidence>
<dbReference type="PANTHER" id="PTHR33529:SF2">
    <property type="entry name" value="LIPOPOLYSACCHARIDE EXPORT SYSTEM PERMEASE PROTEIN LPTG"/>
    <property type="match status" value="1"/>
</dbReference>
<name>A0A3N0UZJ1_9PROT</name>
<evidence type="ECO:0000256" key="3">
    <source>
        <dbReference type="ARBA" id="ARBA00022692"/>
    </source>
</evidence>
<evidence type="ECO:0000256" key="2">
    <source>
        <dbReference type="ARBA" id="ARBA00022475"/>
    </source>
</evidence>
<dbReference type="InterPro" id="IPR030923">
    <property type="entry name" value="LptG"/>
</dbReference>
<feature type="transmembrane region" description="Helical" evidence="6">
    <location>
        <begin position="332"/>
        <end position="353"/>
    </location>
</feature>
<comment type="caution">
    <text evidence="7">The sequence shown here is derived from an EMBL/GenBank/DDBJ whole genome shotgun (WGS) entry which is preliminary data.</text>
</comment>
<evidence type="ECO:0000256" key="1">
    <source>
        <dbReference type="ARBA" id="ARBA00004651"/>
    </source>
</evidence>
<dbReference type="Pfam" id="PF03739">
    <property type="entry name" value="LptF_LptG"/>
    <property type="match status" value="1"/>
</dbReference>
<feature type="transmembrane region" description="Helical" evidence="6">
    <location>
        <begin position="12"/>
        <end position="30"/>
    </location>
</feature>